<keyword evidence="3" id="KW-0732">Signal</keyword>
<dbReference type="PANTHER" id="PTHR48063:SF101">
    <property type="entry name" value="LRR RECEPTOR-LIKE SERINE_THREONINE-PROTEIN KINASE FLS2"/>
    <property type="match status" value="1"/>
</dbReference>
<sequence length="483" mass="54242">MVHGLVWFGHRSFDLDMVFNLLKPRVMFVTQIPTDSVFKLRNNQLAAVAHQRIHHQRPTGRSSQAEDTRANSAETLWQKLYATSPCFPPPCGITILEPCTLLHQELESMLKQSGKISPSLLEYLHHLRLRYLKLAYCAFYGPIPHQFSNLSNLWHLDLGYNYWLYSENLKWLSHLSLLSHLDLSYVVLSKATGWVQSISNLPLLKELHLYQCYPPDITHSSPFRFNSSVSLSFVDLSSNGLSSSIYNWLFNFSSSLAYLDLRYNVLKGSIPDAFEDLISLTNLSLRGNQLEGGLPKSFANSSHLQSLDLSGPIPLVPSNLSSLILSKNKFGGPLSFLCAITGDWVAFLEPLEKHFDWKNHPRDRSDEMLESLDLSANKLSGEISRSLAHLNFLSVLNLSSNNLSGEIPLSTQLQSFNASAYPGNRNLCGLPLPNKCLGDTPIAPQPKEDEDRSITQGFYISMGLGLFFGFWGVFGTILFNSRS</sequence>
<dbReference type="EMBL" id="WJXA01000005">
    <property type="protein sequence ID" value="KAF7144173.1"/>
    <property type="molecule type" value="Genomic_DNA"/>
</dbReference>
<dbReference type="Proteomes" id="UP000626092">
    <property type="component" value="Unassembled WGS sequence"/>
</dbReference>
<organism evidence="8 9">
    <name type="scientific">Rhododendron simsii</name>
    <name type="common">Sims's rhododendron</name>
    <dbReference type="NCBI Taxonomy" id="118357"/>
    <lineage>
        <taxon>Eukaryota</taxon>
        <taxon>Viridiplantae</taxon>
        <taxon>Streptophyta</taxon>
        <taxon>Embryophyta</taxon>
        <taxon>Tracheophyta</taxon>
        <taxon>Spermatophyta</taxon>
        <taxon>Magnoliopsida</taxon>
        <taxon>eudicotyledons</taxon>
        <taxon>Gunneridae</taxon>
        <taxon>Pentapetalae</taxon>
        <taxon>asterids</taxon>
        <taxon>Ericales</taxon>
        <taxon>Ericaceae</taxon>
        <taxon>Ericoideae</taxon>
        <taxon>Rhodoreae</taxon>
        <taxon>Rhododendron</taxon>
    </lineage>
</organism>
<evidence type="ECO:0000256" key="5">
    <source>
        <dbReference type="ARBA" id="ARBA00023136"/>
    </source>
</evidence>
<evidence type="ECO:0000313" key="9">
    <source>
        <dbReference type="Proteomes" id="UP000626092"/>
    </source>
</evidence>
<evidence type="ECO:0000256" key="6">
    <source>
        <dbReference type="ARBA" id="ARBA00023180"/>
    </source>
</evidence>
<accession>A0A834H9R3</accession>
<dbReference type="Gene3D" id="3.80.10.10">
    <property type="entry name" value="Ribonuclease Inhibitor"/>
    <property type="match status" value="2"/>
</dbReference>
<proteinExistence type="predicted"/>
<protein>
    <submittedName>
        <fullName evidence="8">Uncharacterized protein</fullName>
    </submittedName>
</protein>
<keyword evidence="9" id="KW-1185">Reference proteome</keyword>
<keyword evidence="5 7" id="KW-0472">Membrane</keyword>
<dbReference type="Pfam" id="PF13855">
    <property type="entry name" value="LRR_8"/>
    <property type="match status" value="1"/>
</dbReference>
<evidence type="ECO:0000256" key="3">
    <source>
        <dbReference type="ARBA" id="ARBA00022729"/>
    </source>
</evidence>
<dbReference type="SUPFAM" id="SSF52058">
    <property type="entry name" value="L domain-like"/>
    <property type="match status" value="1"/>
</dbReference>
<feature type="transmembrane region" description="Helical" evidence="7">
    <location>
        <begin position="458"/>
        <end position="479"/>
    </location>
</feature>
<comment type="subcellular location">
    <subcellularLocation>
        <location evidence="1">Membrane</location>
        <topology evidence="1">Single-pass type I membrane protein</topology>
    </subcellularLocation>
</comment>
<reference evidence="8" key="1">
    <citation type="submission" date="2019-11" db="EMBL/GenBank/DDBJ databases">
        <authorList>
            <person name="Liu Y."/>
            <person name="Hou J."/>
            <person name="Li T.-Q."/>
            <person name="Guan C.-H."/>
            <person name="Wu X."/>
            <person name="Wu H.-Z."/>
            <person name="Ling F."/>
            <person name="Zhang R."/>
            <person name="Shi X.-G."/>
            <person name="Ren J.-P."/>
            <person name="Chen E.-F."/>
            <person name="Sun J.-M."/>
        </authorList>
    </citation>
    <scope>NUCLEOTIDE SEQUENCE</scope>
    <source>
        <strain evidence="8">Adult_tree_wgs_1</strain>
        <tissue evidence="8">Leaves</tissue>
    </source>
</reference>
<evidence type="ECO:0000313" key="8">
    <source>
        <dbReference type="EMBL" id="KAF7144173.1"/>
    </source>
</evidence>
<keyword evidence="4 7" id="KW-1133">Transmembrane helix</keyword>
<dbReference type="PRINTS" id="PR00019">
    <property type="entry name" value="LEURICHRPT"/>
</dbReference>
<keyword evidence="2 7" id="KW-0812">Transmembrane</keyword>
<comment type="caution">
    <text evidence="8">The sequence shown here is derived from an EMBL/GenBank/DDBJ whole genome shotgun (WGS) entry which is preliminary data.</text>
</comment>
<dbReference type="AlphaFoldDB" id="A0A834H9R3"/>
<gene>
    <name evidence="8" type="ORF">RHSIM_Rhsim05G0176400</name>
</gene>
<name>A0A834H9R3_RHOSS</name>
<dbReference type="InterPro" id="IPR001611">
    <property type="entry name" value="Leu-rich_rpt"/>
</dbReference>
<dbReference type="GO" id="GO:0016020">
    <property type="term" value="C:membrane"/>
    <property type="evidence" value="ECO:0007669"/>
    <property type="project" value="UniProtKB-SubCell"/>
</dbReference>
<evidence type="ECO:0000256" key="2">
    <source>
        <dbReference type="ARBA" id="ARBA00022692"/>
    </source>
</evidence>
<dbReference type="Pfam" id="PF00560">
    <property type="entry name" value="LRR_1"/>
    <property type="match status" value="2"/>
</dbReference>
<keyword evidence="6" id="KW-0325">Glycoprotein</keyword>
<evidence type="ECO:0000256" key="4">
    <source>
        <dbReference type="ARBA" id="ARBA00022989"/>
    </source>
</evidence>
<dbReference type="InterPro" id="IPR032675">
    <property type="entry name" value="LRR_dom_sf"/>
</dbReference>
<evidence type="ECO:0000256" key="7">
    <source>
        <dbReference type="SAM" id="Phobius"/>
    </source>
</evidence>
<evidence type="ECO:0000256" key="1">
    <source>
        <dbReference type="ARBA" id="ARBA00004479"/>
    </source>
</evidence>
<dbReference type="InterPro" id="IPR046956">
    <property type="entry name" value="RLP23-like"/>
</dbReference>
<dbReference type="PANTHER" id="PTHR48063">
    <property type="entry name" value="LRR RECEPTOR-LIKE KINASE"/>
    <property type="match status" value="1"/>
</dbReference>
<dbReference type="OrthoDB" id="1166468at2759"/>